<accession>A0A182FJV9</accession>
<sequence length="33" mass="4027">MVKLQRLELLNQIPPWEIGRICVELEIFFHTEM</sequence>
<dbReference type="Proteomes" id="UP000069272">
    <property type="component" value="Chromosome X"/>
</dbReference>
<reference evidence="1 2" key="1">
    <citation type="journal article" date="2017" name="G3 (Bethesda)">
        <title>The Physical Genome Mapping of Anopheles albimanus Corrected Scaffold Misassemblies and Identified Interarm Rearrangements in Genus Anopheles.</title>
        <authorList>
            <person name="Artemov G.N."/>
            <person name="Peery A.N."/>
            <person name="Jiang X."/>
            <person name="Tu Z."/>
            <person name="Stegniy V.N."/>
            <person name="Sharakhova M.V."/>
            <person name="Sharakhov I.V."/>
        </authorList>
    </citation>
    <scope>NUCLEOTIDE SEQUENCE [LARGE SCALE GENOMIC DNA]</scope>
    <source>
        <strain evidence="1 2">ALBI9_A</strain>
    </source>
</reference>
<proteinExistence type="predicted"/>
<evidence type="ECO:0000313" key="2">
    <source>
        <dbReference type="Proteomes" id="UP000069272"/>
    </source>
</evidence>
<dbReference type="AlphaFoldDB" id="A0A182FJV9"/>
<dbReference type="EnsemblMetazoa" id="AALB006804-RA">
    <property type="protein sequence ID" value="AALB006804-PA"/>
    <property type="gene ID" value="AALB006804"/>
</dbReference>
<dbReference type="VEuPathDB" id="VectorBase:AALB006804"/>
<keyword evidence="2" id="KW-1185">Reference proteome</keyword>
<reference evidence="1" key="2">
    <citation type="submission" date="2022-08" db="UniProtKB">
        <authorList>
            <consortium name="EnsemblMetazoa"/>
        </authorList>
    </citation>
    <scope>IDENTIFICATION</scope>
    <source>
        <strain evidence="1">STECLA/ALBI9_A</strain>
    </source>
</reference>
<protein>
    <submittedName>
        <fullName evidence="1">Uncharacterized protein</fullName>
    </submittedName>
</protein>
<name>A0A182FJV9_ANOAL</name>
<evidence type="ECO:0000313" key="1">
    <source>
        <dbReference type="EnsemblMetazoa" id="AALB006804-PA"/>
    </source>
</evidence>
<organism evidence="1 2">
    <name type="scientific">Anopheles albimanus</name>
    <name type="common">New world malaria mosquito</name>
    <dbReference type="NCBI Taxonomy" id="7167"/>
    <lineage>
        <taxon>Eukaryota</taxon>
        <taxon>Metazoa</taxon>
        <taxon>Ecdysozoa</taxon>
        <taxon>Arthropoda</taxon>
        <taxon>Hexapoda</taxon>
        <taxon>Insecta</taxon>
        <taxon>Pterygota</taxon>
        <taxon>Neoptera</taxon>
        <taxon>Endopterygota</taxon>
        <taxon>Diptera</taxon>
        <taxon>Nematocera</taxon>
        <taxon>Culicoidea</taxon>
        <taxon>Culicidae</taxon>
        <taxon>Anophelinae</taxon>
        <taxon>Anopheles</taxon>
    </lineage>
</organism>